<name>A0ABN7UEE9_GIGMA</name>
<sequence>ATFHHMHPWDTLDDLLVEAASTNAFVFRSTNFLPTYQNFIRPRNEQGKEVGLSRRRSIQQRKLAFEDKEVGLSRCRSIQQRKLAFEVCGTRKNSKLDKETYR</sequence>
<feature type="non-terminal residue" evidence="1">
    <location>
        <position position="1"/>
    </location>
</feature>
<evidence type="ECO:0000313" key="1">
    <source>
        <dbReference type="EMBL" id="CAG8576182.1"/>
    </source>
</evidence>
<protein>
    <submittedName>
        <fullName evidence="1">29203_t:CDS:1</fullName>
    </submittedName>
</protein>
<dbReference type="Proteomes" id="UP000789901">
    <property type="component" value="Unassembled WGS sequence"/>
</dbReference>
<gene>
    <name evidence="1" type="ORF">GMARGA_LOCUS5726</name>
</gene>
<accession>A0ABN7UEE9</accession>
<comment type="caution">
    <text evidence="1">The sequence shown here is derived from an EMBL/GenBank/DDBJ whole genome shotgun (WGS) entry which is preliminary data.</text>
</comment>
<keyword evidence="2" id="KW-1185">Reference proteome</keyword>
<organism evidence="1 2">
    <name type="scientific">Gigaspora margarita</name>
    <dbReference type="NCBI Taxonomy" id="4874"/>
    <lineage>
        <taxon>Eukaryota</taxon>
        <taxon>Fungi</taxon>
        <taxon>Fungi incertae sedis</taxon>
        <taxon>Mucoromycota</taxon>
        <taxon>Glomeromycotina</taxon>
        <taxon>Glomeromycetes</taxon>
        <taxon>Diversisporales</taxon>
        <taxon>Gigasporaceae</taxon>
        <taxon>Gigaspora</taxon>
    </lineage>
</organism>
<dbReference type="EMBL" id="CAJVQB010002473">
    <property type="protein sequence ID" value="CAG8576182.1"/>
    <property type="molecule type" value="Genomic_DNA"/>
</dbReference>
<reference evidence="1 2" key="1">
    <citation type="submission" date="2021-06" db="EMBL/GenBank/DDBJ databases">
        <authorList>
            <person name="Kallberg Y."/>
            <person name="Tangrot J."/>
            <person name="Rosling A."/>
        </authorList>
    </citation>
    <scope>NUCLEOTIDE SEQUENCE [LARGE SCALE GENOMIC DNA]</scope>
    <source>
        <strain evidence="1 2">120-4 pot B 10/14</strain>
    </source>
</reference>
<evidence type="ECO:0000313" key="2">
    <source>
        <dbReference type="Proteomes" id="UP000789901"/>
    </source>
</evidence>
<proteinExistence type="predicted"/>